<evidence type="ECO:0000256" key="4">
    <source>
        <dbReference type="ARBA" id="ARBA00023136"/>
    </source>
</evidence>
<proteinExistence type="predicted"/>
<feature type="transmembrane region" description="Helical" evidence="5">
    <location>
        <begin position="68"/>
        <end position="91"/>
    </location>
</feature>
<evidence type="ECO:0000313" key="7">
    <source>
        <dbReference type="Proteomes" id="UP000069620"/>
    </source>
</evidence>
<gene>
    <name evidence="6" type="ORF">RMCB_4373</name>
</gene>
<feature type="transmembrane region" description="Helical" evidence="5">
    <location>
        <begin position="41"/>
        <end position="62"/>
    </location>
</feature>
<evidence type="ECO:0000256" key="5">
    <source>
        <dbReference type="SAM" id="Phobius"/>
    </source>
</evidence>
<keyword evidence="7" id="KW-1185">Reference proteome</keyword>
<keyword evidence="2 5" id="KW-0812">Transmembrane</keyword>
<comment type="caution">
    <text evidence="6">The sequence shown here is derived from an EMBL/GenBank/DDBJ whole genome shotgun (WGS) entry which is preliminary data.</text>
</comment>
<dbReference type="Gene3D" id="1.20.120.1630">
    <property type="match status" value="1"/>
</dbReference>
<accession>A0A100W281</accession>
<dbReference type="GO" id="GO:0012505">
    <property type="term" value="C:endomembrane system"/>
    <property type="evidence" value="ECO:0007669"/>
    <property type="project" value="UniProtKB-SubCell"/>
</dbReference>
<organism evidence="6 7">
    <name type="scientific">Mycolicibacterium brisbanense</name>
    <dbReference type="NCBI Taxonomy" id="146020"/>
    <lineage>
        <taxon>Bacteria</taxon>
        <taxon>Bacillati</taxon>
        <taxon>Actinomycetota</taxon>
        <taxon>Actinomycetes</taxon>
        <taxon>Mycobacteriales</taxon>
        <taxon>Mycobacteriaceae</taxon>
        <taxon>Mycolicibacterium</taxon>
    </lineage>
</organism>
<evidence type="ECO:0000256" key="2">
    <source>
        <dbReference type="ARBA" id="ARBA00022692"/>
    </source>
</evidence>
<feature type="transmembrane region" description="Helical" evidence="5">
    <location>
        <begin position="161"/>
        <end position="185"/>
    </location>
</feature>
<feature type="transmembrane region" description="Helical" evidence="5">
    <location>
        <begin position="197"/>
        <end position="218"/>
    </location>
</feature>
<reference evidence="7" key="1">
    <citation type="journal article" date="2016" name="Genome Announc.">
        <title>Draft Genome Sequences of Five Rapidly Growing Mycobacterium Species, M. thermoresistibile, M. fortuitum subsp. acetamidolyticum, M. canariasense, M. brisbanense, and M. novocastrense.</title>
        <authorList>
            <person name="Katahira K."/>
            <person name="Ogura Y."/>
            <person name="Gotoh Y."/>
            <person name="Hayashi T."/>
        </authorList>
    </citation>
    <scope>NUCLEOTIDE SEQUENCE [LARGE SCALE GENOMIC DNA]</scope>
    <source>
        <strain evidence="7">JCM15654</strain>
    </source>
</reference>
<dbReference type="AlphaFoldDB" id="A0A100W281"/>
<dbReference type="InterPro" id="IPR007318">
    <property type="entry name" value="Phopholipid_MeTrfase"/>
</dbReference>
<dbReference type="STRING" id="146020.RMCB_4373"/>
<comment type="subcellular location">
    <subcellularLocation>
        <location evidence="1">Endomembrane system</location>
        <topology evidence="1">Multi-pass membrane protein</topology>
    </subcellularLocation>
</comment>
<dbReference type="Proteomes" id="UP000069620">
    <property type="component" value="Unassembled WGS sequence"/>
</dbReference>
<feature type="transmembrane region" description="Helical" evidence="5">
    <location>
        <begin position="98"/>
        <end position="120"/>
    </location>
</feature>
<evidence type="ECO:0000256" key="3">
    <source>
        <dbReference type="ARBA" id="ARBA00022989"/>
    </source>
</evidence>
<dbReference type="Pfam" id="PF04191">
    <property type="entry name" value="PEMT"/>
    <property type="match status" value="1"/>
</dbReference>
<sequence length="419" mass="44750">MTTGLDVATLRNGAVLVPALLAGALWVAAPGERVGAALATLWNMVWLIALNAVAVAAGWWSFATDGLMWSGVPLDVMLGWALLWGAVPVLLMRWVNPVVTVAVLVAADIVAMGGLAPLVWLRSGWWVGELLGVLLCLLPAVLLGWATAAGRMLWVRAGLQVVLFGALLLFVIPAATFALTGISWLQVWHRVGGPGDWVLLQIAAVLVLIALRAVAEFARHGGTPFPWDPPQALVTSGPYAYLANPMQVCAVLLLVTVAAVVGAPGLALAAAVAAVFSAGIAGWHERDQLVARFGAPWREYRRAVHDWVPRLRPYAHRAPARLYVAVTCDPCSQVAGWLRRRDPVALTLKPAEDHPQDLRRVRYESDSVVLHGTRAVGAALEHISLGWALVGWVMRAPAIGWFVQLLADAVGAGPRSVSR</sequence>
<evidence type="ECO:0000256" key="1">
    <source>
        <dbReference type="ARBA" id="ARBA00004127"/>
    </source>
</evidence>
<dbReference type="EMBL" id="BCSX01000039">
    <property type="protein sequence ID" value="GAS90277.1"/>
    <property type="molecule type" value="Genomic_DNA"/>
</dbReference>
<dbReference type="OrthoDB" id="941586at2"/>
<keyword evidence="4 5" id="KW-0472">Membrane</keyword>
<protein>
    <submittedName>
        <fullName evidence="6">Uncharacterized protein</fullName>
    </submittedName>
</protein>
<feature type="transmembrane region" description="Helical" evidence="5">
    <location>
        <begin position="126"/>
        <end position="149"/>
    </location>
</feature>
<evidence type="ECO:0000313" key="6">
    <source>
        <dbReference type="EMBL" id="GAS90277.1"/>
    </source>
</evidence>
<keyword evidence="3 5" id="KW-1133">Transmembrane helix</keyword>
<reference evidence="7" key="2">
    <citation type="submission" date="2016-02" db="EMBL/GenBank/DDBJ databases">
        <title>Draft genome sequence of five rapidly growing Mycobacterium species.</title>
        <authorList>
            <person name="Katahira K."/>
            <person name="Gotou Y."/>
            <person name="Iida K."/>
            <person name="Ogura Y."/>
            <person name="Hayashi T."/>
        </authorList>
    </citation>
    <scope>NUCLEOTIDE SEQUENCE [LARGE SCALE GENOMIC DNA]</scope>
    <source>
        <strain evidence="7">JCM15654</strain>
    </source>
</reference>
<feature type="transmembrane region" description="Helical" evidence="5">
    <location>
        <begin position="12"/>
        <end position="29"/>
    </location>
</feature>
<name>A0A100W281_9MYCO</name>
<dbReference type="RefSeq" id="WP_062830452.1">
    <property type="nucleotide sequence ID" value="NZ_BCSX01000039.1"/>
</dbReference>